<dbReference type="SUPFAM" id="SSF52402">
    <property type="entry name" value="Adenine nucleotide alpha hydrolases-like"/>
    <property type="match status" value="2"/>
</dbReference>
<name>A0A2W4XT48_9CYAN</name>
<feature type="domain" description="UspA" evidence="2">
    <location>
        <begin position="141"/>
        <end position="274"/>
    </location>
</feature>
<sequence length="278" mass="30365">MFQQILLAVDGSGRSREMMNMLLALPSMQNLQINVLHVIPNSINSEAITEYRLAGEKILEREVKSLRLALGNSTVSLLKEGEPKDVVCKVAEELKPDLMIMGSRGMGRLQAILANSVSQYVFQLSDAPMLLIKDDVYIKTIRNVMVSVDGSASSNNCLDLAIKLVSGAKDVEIFLARVVKRKEDANTSTDPVLVEASAKLKRLNIPTRTFISSGDVGKEICKLADEANASLLMIGSPDRRPSIARSLPDLDRLLGSSVSDYVRVNATVPVLLTRTIEN</sequence>
<dbReference type="InterPro" id="IPR014729">
    <property type="entry name" value="Rossmann-like_a/b/a_fold"/>
</dbReference>
<dbReference type="EMBL" id="QBML01000028">
    <property type="protein sequence ID" value="PZO37795.1"/>
    <property type="molecule type" value="Genomic_DNA"/>
</dbReference>
<organism evidence="3 4">
    <name type="scientific">Pseudanabaena frigida</name>
    <dbReference type="NCBI Taxonomy" id="945775"/>
    <lineage>
        <taxon>Bacteria</taxon>
        <taxon>Bacillati</taxon>
        <taxon>Cyanobacteriota</taxon>
        <taxon>Cyanophyceae</taxon>
        <taxon>Pseudanabaenales</taxon>
        <taxon>Pseudanabaenaceae</taxon>
        <taxon>Pseudanabaena</taxon>
    </lineage>
</organism>
<dbReference type="CDD" id="cd00293">
    <property type="entry name" value="USP-like"/>
    <property type="match status" value="2"/>
</dbReference>
<evidence type="ECO:0000313" key="3">
    <source>
        <dbReference type="EMBL" id="PZO37795.1"/>
    </source>
</evidence>
<evidence type="ECO:0000313" key="4">
    <source>
        <dbReference type="Proteomes" id="UP000249467"/>
    </source>
</evidence>
<feature type="domain" description="UspA" evidence="2">
    <location>
        <begin position="1"/>
        <end position="133"/>
    </location>
</feature>
<dbReference type="PANTHER" id="PTHR46268">
    <property type="entry name" value="STRESS RESPONSE PROTEIN NHAX"/>
    <property type="match status" value="1"/>
</dbReference>
<dbReference type="Gene3D" id="3.40.50.620">
    <property type="entry name" value="HUPs"/>
    <property type="match status" value="2"/>
</dbReference>
<dbReference type="Proteomes" id="UP000249467">
    <property type="component" value="Unassembled WGS sequence"/>
</dbReference>
<dbReference type="PANTHER" id="PTHR46268:SF8">
    <property type="entry name" value="UNIVERSAL STRESS PROTEIN SLL1388"/>
    <property type="match status" value="1"/>
</dbReference>
<evidence type="ECO:0000256" key="1">
    <source>
        <dbReference type="ARBA" id="ARBA00008791"/>
    </source>
</evidence>
<evidence type="ECO:0000259" key="2">
    <source>
        <dbReference type="Pfam" id="PF00582"/>
    </source>
</evidence>
<dbReference type="InterPro" id="IPR006015">
    <property type="entry name" value="Universal_stress_UspA"/>
</dbReference>
<reference evidence="3 4" key="1">
    <citation type="submission" date="2018-04" db="EMBL/GenBank/DDBJ databases">
        <authorList>
            <person name="Go L.Y."/>
            <person name="Mitchell J.A."/>
        </authorList>
    </citation>
    <scope>NUCLEOTIDE SEQUENCE [LARGE SCALE GENOMIC DNA]</scope>
    <source>
        <strain evidence="3">ULC066bin1</strain>
    </source>
</reference>
<dbReference type="AlphaFoldDB" id="A0A2W4XT48"/>
<protein>
    <submittedName>
        <fullName evidence="3">Universal stress protein</fullName>
    </submittedName>
</protein>
<accession>A0A2W4XT48</accession>
<proteinExistence type="inferred from homology"/>
<gene>
    <name evidence="3" type="ORF">DCF19_18140</name>
</gene>
<reference evidence="3 4" key="2">
    <citation type="submission" date="2018-06" db="EMBL/GenBank/DDBJ databases">
        <title>Metagenomic assembly of (sub)arctic Cyanobacteria and their associated microbiome from non-axenic cultures.</title>
        <authorList>
            <person name="Baurain D."/>
        </authorList>
    </citation>
    <scope>NUCLEOTIDE SEQUENCE [LARGE SCALE GENOMIC DNA]</scope>
    <source>
        <strain evidence="3">ULC066bin1</strain>
    </source>
</reference>
<dbReference type="Pfam" id="PF00582">
    <property type="entry name" value="Usp"/>
    <property type="match status" value="2"/>
</dbReference>
<dbReference type="InterPro" id="IPR006016">
    <property type="entry name" value="UspA"/>
</dbReference>
<dbReference type="PRINTS" id="PR01438">
    <property type="entry name" value="UNVRSLSTRESS"/>
</dbReference>
<comment type="similarity">
    <text evidence="1">Belongs to the universal stress protein A family.</text>
</comment>
<comment type="caution">
    <text evidence="3">The sequence shown here is derived from an EMBL/GenBank/DDBJ whole genome shotgun (WGS) entry which is preliminary data.</text>
</comment>